<dbReference type="EMBL" id="CABVMM010000002">
    <property type="protein sequence ID" value="VVU99526.1"/>
    <property type="molecule type" value="Genomic_DNA"/>
</dbReference>
<keyword evidence="2" id="KW-1185">Reference proteome</keyword>
<accession>A0AC61Y4Y2</accession>
<comment type="caution">
    <text evidence="1">The sequence shown here is derived from an EMBL/GenBank/DDBJ whole genome shotgun (WGS) entry which is preliminary data.</text>
</comment>
<sequence length="146" mass="17122">MKVRCINNEGAFLRNFEYDSMKNEGVSGRFGATGYTTYEELTLGAEYLVMGVIIFKTHQGYLVDDGGFISVCPCQLFEVIDDKVNTFWHFRLIDNEEDIYPFIQAIFGYPELCADKMAYENLIVNKEEVTERIYFRRKIELEKEYK</sequence>
<protein>
    <submittedName>
        <fullName evidence="1">Uncharacterized protein</fullName>
    </submittedName>
</protein>
<evidence type="ECO:0000313" key="2">
    <source>
        <dbReference type="Proteomes" id="UP000356253"/>
    </source>
</evidence>
<evidence type="ECO:0000313" key="1">
    <source>
        <dbReference type="EMBL" id="VVU99526.1"/>
    </source>
</evidence>
<gene>
    <name evidence="1" type="ORF">FVB9532_00780</name>
</gene>
<dbReference type="Proteomes" id="UP000356253">
    <property type="component" value="Unassembled WGS sequence"/>
</dbReference>
<proteinExistence type="predicted"/>
<name>A0AC61Y4Y2_9FLAO</name>
<reference evidence="1" key="1">
    <citation type="submission" date="2019-09" db="EMBL/GenBank/DDBJ databases">
        <authorList>
            <person name="Rodrigo-Torres L."/>
            <person name="Arahal R. D."/>
            <person name="Lucena T."/>
        </authorList>
    </citation>
    <scope>NUCLEOTIDE SEQUENCE</scope>
    <source>
        <strain evidence="1">ISS653</strain>
    </source>
</reference>
<organism evidence="1 2">
    <name type="scientific">Mesonia oceanica</name>
    <dbReference type="NCBI Taxonomy" id="2687242"/>
    <lineage>
        <taxon>Bacteria</taxon>
        <taxon>Pseudomonadati</taxon>
        <taxon>Bacteroidota</taxon>
        <taxon>Flavobacteriia</taxon>
        <taxon>Flavobacteriales</taxon>
        <taxon>Flavobacteriaceae</taxon>
        <taxon>Mesonia</taxon>
    </lineage>
</organism>